<comment type="subcellular location">
    <subcellularLocation>
        <location evidence="1">Cell membrane</location>
        <topology evidence="1">Multi-pass membrane protein</topology>
    </subcellularLocation>
</comment>
<dbReference type="AlphaFoldDB" id="A0A5K7YMZ7"/>
<dbReference type="Gene3D" id="1.20.950.20">
    <property type="entry name" value="Transmembrane di-heme cytochromes, Chain C"/>
    <property type="match status" value="1"/>
</dbReference>
<dbReference type="RefSeq" id="WP_155316441.1">
    <property type="nucleotide sequence ID" value="NZ_AP021874.1"/>
</dbReference>
<gene>
    <name evidence="9" type="ORF">DSCA_21910</name>
</gene>
<dbReference type="InterPro" id="IPR023234">
    <property type="entry name" value="NarG-like_domain"/>
</dbReference>
<feature type="transmembrane region" description="Helical" evidence="7">
    <location>
        <begin position="30"/>
        <end position="50"/>
    </location>
</feature>
<evidence type="ECO:0000256" key="6">
    <source>
        <dbReference type="ARBA" id="ARBA00023136"/>
    </source>
</evidence>
<keyword evidence="5" id="KW-0560">Oxidoreductase</keyword>
<evidence type="ECO:0000256" key="2">
    <source>
        <dbReference type="ARBA" id="ARBA00022475"/>
    </source>
</evidence>
<proteinExistence type="predicted"/>
<dbReference type="KEGG" id="dalk:DSCA_21910"/>
<keyword evidence="3 7" id="KW-0812">Transmembrane</keyword>
<feature type="transmembrane region" description="Helical" evidence="7">
    <location>
        <begin position="127"/>
        <end position="147"/>
    </location>
</feature>
<evidence type="ECO:0000256" key="3">
    <source>
        <dbReference type="ARBA" id="ARBA00022692"/>
    </source>
</evidence>
<accession>A0A5K7YMZ7</accession>
<evidence type="ECO:0000313" key="10">
    <source>
        <dbReference type="Proteomes" id="UP000427906"/>
    </source>
</evidence>
<sequence>MNKNYMISLIAVIVLFLIAYVGTEQGAGMQMVFGIIVPYLAVILFVVGFARRVMGWARSAVPFRITTTCGQQYSLPWFKQAKIDNPSSTFSVIIRMFLEIVCFRSLFRNTRMRLNGGTRLTYQLEIFLWVGALAFHYAFFTVVVRHLRFFLEPVPFFVTLLEQVDGFMRVEVLYDVIQAGLPGVYMSGLVLLAAALYLFLRRVFIPQVRYISLAADFFPLFLIIGIALSGIFMRYVAKVDITAIKELTMGLVTFRPTIPEGVGGLFFAHMFLVSVLLAYFPFSKLMHLGGVFLSPTRNMTGNTRQVRHVNPWNHPVKVHTYEEYEDDFREKMVEAGLPVVKMPEEQA</sequence>
<dbReference type="GO" id="GO:0016491">
    <property type="term" value="F:oxidoreductase activity"/>
    <property type="evidence" value="ECO:0007669"/>
    <property type="project" value="UniProtKB-KW"/>
</dbReference>
<feature type="domain" description="NarG-like" evidence="8">
    <location>
        <begin position="127"/>
        <end position="288"/>
    </location>
</feature>
<feature type="transmembrane region" description="Helical" evidence="7">
    <location>
        <begin position="176"/>
        <end position="199"/>
    </location>
</feature>
<dbReference type="InterPro" id="IPR036197">
    <property type="entry name" value="NarG-like_sf"/>
</dbReference>
<keyword evidence="10" id="KW-1185">Reference proteome</keyword>
<feature type="transmembrane region" description="Helical" evidence="7">
    <location>
        <begin position="6"/>
        <end position="23"/>
    </location>
</feature>
<dbReference type="EMBL" id="AP021874">
    <property type="protein sequence ID" value="BBO68261.1"/>
    <property type="molecule type" value="Genomic_DNA"/>
</dbReference>
<evidence type="ECO:0000313" key="9">
    <source>
        <dbReference type="EMBL" id="BBO68261.1"/>
    </source>
</evidence>
<evidence type="ECO:0000259" key="8">
    <source>
        <dbReference type="Pfam" id="PF02665"/>
    </source>
</evidence>
<reference evidence="9 10" key="1">
    <citation type="submission" date="2019-11" db="EMBL/GenBank/DDBJ databases">
        <title>Comparative genomics of hydrocarbon-degrading Desulfosarcina strains.</title>
        <authorList>
            <person name="Watanabe M."/>
            <person name="Kojima H."/>
            <person name="Fukui M."/>
        </authorList>
    </citation>
    <scope>NUCLEOTIDE SEQUENCE [LARGE SCALE GENOMIC DNA]</scope>
    <source>
        <strain evidence="9 10">PL12</strain>
    </source>
</reference>
<evidence type="ECO:0000256" key="4">
    <source>
        <dbReference type="ARBA" id="ARBA00022989"/>
    </source>
</evidence>
<keyword evidence="2" id="KW-1003">Cell membrane</keyword>
<dbReference type="Proteomes" id="UP000427906">
    <property type="component" value="Chromosome"/>
</dbReference>
<dbReference type="SUPFAM" id="SSF103501">
    <property type="entry name" value="Respiratory nitrate reductase 1 gamma chain"/>
    <property type="match status" value="1"/>
</dbReference>
<name>A0A5K7YMZ7_9BACT</name>
<evidence type="ECO:0000256" key="7">
    <source>
        <dbReference type="SAM" id="Phobius"/>
    </source>
</evidence>
<dbReference type="NCBIfam" id="NF038037">
    <property type="entry name" value="cytob_DsrM"/>
    <property type="match status" value="1"/>
</dbReference>
<dbReference type="InterPro" id="IPR047660">
    <property type="entry name" value="DsrM"/>
</dbReference>
<dbReference type="Pfam" id="PF02665">
    <property type="entry name" value="Nitrate_red_gam"/>
    <property type="match status" value="1"/>
</dbReference>
<protein>
    <submittedName>
        <fullName evidence="9">Menaquinol oxidoreductase</fullName>
    </submittedName>
</protein>
<keyword evidence="4 7" id="KW-1133">Transmembrane helix</keyword>
<dbReference type="OrthoDB" id="9769404at2"/>
<keyword evidence="6 7" id="KW-0472">Membrane</keyword>
<evidence type="ECO:0000256" key="5">
    <source>
        <dbReference type="ARBA" id="ARBA00023002"/>
    </source>
</evidence>
<feature type="transmembrane region" description="Helical" evidence="7">
    <location>
        <begin position="211"/>
        <end position="237"/>
    </location>
</feature>
<evidence type="ECO:0000256" key="1">
    <source>
        <dbReference type="ARBA" id="ARBA00004651"/>
    </source>
</evidence>
<dbReference type="GO" id="GO:0005886">
    <property type="term" value="C:plasma membrane"/>
    <property type="evidence" value="ECO:0007669"/>
    <property type="project" value="UniProtKB-SubCell"/>
</dbReference>
<organism evidence="9 10">
    <name type="scientific">Desulfosarcina alkanivorans</name>
    <dbReference type="NCBI Taxonomy" id="571177"/>
    <lineage>
        <taxon>Bacteria</taxon>
        <taxon>Pseudomonadati</taxon>
        <taxon>Thermodesulfobacteriota</taxon>
        <taxon>Desulfobacteria</taxon>
        <taxon>Desulfobacterales</taxon>
        <taxon>Desulfosarcinaceae</taxon>
        <taxon>Desulfosarcina</taxon>
    </lineage>
</organism>
<feature type="transmembrane region" description="Helical" evidence="7">
    <location>
        <begin position="257"/>
        <end position="280"/>
    </location>
</feature>